<sequence length="565" mass="66356">MNKQAILHIPESKFCYPKGQNTIVLRLRMDKEDEVDRVEVVYGCKYKYYLEQKTAVMEEKYKDDLFKYYETELKLEDVRLSYVFQIWKDKECCYFSEDGLTSSYDFKLSYYNSFQLPYINSNDIHEVVDWMQGAVFYEIFIDRFYQGAKDKNTDYINLEWGGIPDPKSFTGGDIPGITQKLDYLKELGINGLYLTPVFESISNHKYDIYNYKKIDGHFGTNEDFYKLVKEAHKRGIRIVLDAVFNHCSNLLPQFQDVLLKGKASRYFNWFMIDGDKIDTQNINYEVFGYSAYMPKFNTSNTEVQEFLMDIALFWIKEYDIDGWRLDVSDEVSHNFWRKLREAVKKVKPESVIIGENWHDAYSFLQGDQYDSIMNYAFTKACLDYYAFQTVNAQGFAEKLNHLLMRNNGQVNAMMLNLLDSHDTDRFFTYVHKNKDRLLSAIAVMCMYMGAPCIYYGTELCLEGGYDPDNRRCFDWEESHWDIPFRENLKKLLSLKQKPVLQKGDICISYDENLCYIIRTYENSEIILILNQSGKAVPISLTGTILAQNKLLDGNLLTDGFVVYEN</sequence>
<dbReference type="AlphaFoldDB" id="A0A1M6Q5J6"/>
<name>A0A1M6Q5J6_9FIRM</name>
<evidence type="ECO:0000259" key="4">
    <source>
        <dbReference type="SMART" id="SM00642"/>
    </source>
</evidence>
<dbReference type="Proteomes" id="UP000184386">
    <property type="component" value="Unassembled WGS sequence"/>
</dbReference>
<protein>
    <submittedName>
        <fullName evidence="5">Glycosidase</fullName>
    </submittedName>
</protein>
<feature type="domain" description="Glycosyl hydrolase family 13 catalytic" evidence="4">
    <location>
        <begin position="138"/>
        <end position="495"/>
    </location>
</feature>
<dbReference type="GO" id="GO:0004553">
    <property type="term" value="F:hydrolase activity, hydrolyzing O-glycosyl compounds"/>
    <property type="evidence" value="ECO:0007669"/>
    <property type="project" value="InterPro"/>
</dbReference>
<dbReference type="PANTHER" id="PTHR10357:SF210">
    <property type="entry name" value="MALTODEXTRIN GLUCOSIDASE"/>
    <property type="match status" value="1"/>
</dbReference>
<keyword evidence="2" id="KW-0378">Hydrolase</keyword>
<dbReference type="GO" id="GO:0005975">
    <property type="term" value="P:carbohydrate metabolic process"/>
    <property type="evidence" value="ECO:0007669"/>
    <property type="project" value="InterPro"/>
</dbReference>
<dbReference type="RefSeq" id="WP_073275075.1">
    <property type="nucleotide sequence ID" value="NZ_FRAC01000009.1"/>
</dbReference>
<dbReference type="EMBL" id="FRAC01000009">
    <property type="protein sequence ID" value="SHK15396.1"/>
    <property type="molecule type" value="Genomic_DNA"/>
</dbReference>
<dbReference type="OrthoDB" id="9805159at2"/>
<dbReference type="InterPro" id="IPR004185">
    <property type="entry name" value="Glyco_hydro_13_lg-like_dom"/>
</dbReference>
<organism evidence="5 6">
    <name type="scientific">Anaerocolumna jejuensis DSM 15929</name>
    <dbReference type="NCBI Taxonomy" id="1121322"/>
    <lineage>
        <taxon>Bacteria</taxon>
        <taxon>Bacillati</taxon>
        <taxon>Bacillota</taxon>
        <taxon>Clostridia</taxon>
        <taxon>Lachnospirales</taxon>
        <taxon>Lachnospiraceae</taxon>
        <taxon>Anaerocolumna</taxon>
    </lineage>
</organism>
<proteinExistence type="inferred from homology"/>
<dbReference type="STRING" id="1121322.SAMN02745136_01871"/>
<comment type="similarity">
    <text evidence="1">Belongs to the glycosyl hydrolase 13 family.</text>
</comment>
<dbReference type="SUPFAM" id="SSF81296">
    <property type="entry name" value="E set domains"/>
    <property type="match status" value="1"/>
</dbReference>
<keyword evidence="3 5" id="KW-0326">Glycosidase</keyword>
<dbReference type="CDD" id="cd02857">
    <property type="entry name" value="E_set_CDase_PDE_N"/>
    <property type="match status" value="1"/>
</dbReference>
<dbReference type="SUPFAM" id="SSF51445">
    <property type="entry name" value="(Trans)glycosidases"/>
    <property type="match status" value="1"/>
</dbReference>
<accession>A0A1M6Q5J6</accession>
<reference evidence="5 6" key="1">
    <citation type="submission" date="2016-11" db="EMBL/GenBank/DDBJ databases">
        <authorList>
            <person name="Jaros S."/>
            <person name="Januszkiewicz K."/>
            <person name="Wedrychowicz H."/>
        </authorList>
    </citation>
    <scope>NUCLEOTIDE SEQUENCE [LARGE SCALE GENOMIC DNA]</scope>
    <source>
        <strain evidence="5 6">DSM 15929</strain>
    </source>
</reference>
<dbReference type="Pfam" id="PF02903">
    <property type="entry name" value="Alpha-amylase_N"/>
    <property type="match status" value="1"/>
</dbReference>
<evidence type="ECO:0000256" key="1">
    <source>
        <dbReference type="ARBA" id="ARBA00008061"/>
    </source>
</evidence>
<dbReference type="Pfam" id="PF00128">
    <property type="entry name" value="Alpha-amylase"/>
    <property type="match status" value="1"/>
</dbReference>
<dbReference type="PANTHER" id="PTHR10357">
    <property type="entry name" value="ALPHA-AMYLASE FAMILY MEMBER"/>
    <property type="match status" value="1"/>
</dbReference>
<dbReference type="InterPro" id="IPR006047">
    <property type="entry name" value="GH13_cat_dom"/>
</dbReference>
<dbReference type="Gene3D" id="3.20.20.80">
    <property type="entry name" value="Glycosidases"/>
    <property type="match status" value="1"/>
</dbReference>
<gene>
    <name evidence="5" type="ORF">SAMN02745136_01871</name>
</gene>
<dbReference type="InterPro" id="IPR014756">
    <property type="entry name" value="Ig_E-set"/>
</dbReference>
<keyword evidence="6" id="KW-1185">Reference proteome</keyword>
<dbReference type="InterPro" id="IPR013783">
    <property type="entry name" value="Ig-like_fold"/>
</dbReference>
<evidence type="ECO:0000313" key="6">
    <source>
        <dbReference type="Proteomes" id="UP000184386"/>
    </source>
</evidence>
<dbReference type="InterPro" id="IPR017853">
    <property type="entry name" value="GH"/>
</dbReference>
<dbReference type="SMART" id="SM00642">
    <property type="entry name" value="Aamy"/>
    <property type="match status" value="1"/>
</dbReference>
<evidence type="ECO:0000256" key="2">
    <source>
        <dbReference type="ARBA" id="ARBA00022801"/>
    </source>
</evidence>
<evidence type="ECO:0000256" key="3">
    <source>
        <dbReference type="ARBA" id="ARBA00023295"/>
    </source>
</evidence>
<dbReference type="Gene3D" id="2.60.40.10">
    <property type="entry name" value="Immunoglobulins"/>
    <property type="match status" value="1"/>
</dbReference>
<dbReference type="CDD" id="cd11338">
    <property type="entry name" value="AmyAc_CMD"/>
    <property type="match status" value="1"/>
</dbReference>
<dbReference type="InterPro" id="IPR045857">
    <property type="entry name" value="O16G_dom_2"/>
</dbReference>
<evidence type="ECO:0000313" key="5">
    <source>
        <dbReference type="EMBL" id="SHK15396.1"/>
    </source>
</evidence>
<dbReference type="Gene3D" id="3.90.400.10">
    <property type="entry name" value="Oligo-1,6-glucosidase, Domain 2"/>
    <property type="match status" value="1"/>
</dbReference>